<accession>A0A6M3L6X4</accession>
<gene>
    <name evidence="1" type="ORF">MM415B03614_0013</name>
</gene>
<reference evidence="1" key="1">
    <citation type="submission" date="2020-03" db="EMBL/GenBank/DDBJ databases">
        <title>The deep terrestrial virosphere.</title>
        <authorList>
            <person name="Holmfeldt K."/>
            <person name="Nilsson E."/>
            <person name="Simone D."/>
            <person name="Lopez-Fernandez M."/>
            <person name="Wu X."/>
            <person name="de Brujin I."/>
            <person name="Lundin D."/>
            <person name="Andersson A."/>
            <person name="Bertilsson S."/>
            <person name="Dopson M."/>
        </authorList>
    </citation>
    <scope>NUCLEOTIDE SEQUENCE</scope>
    <source>
        <strain evidence="1">MM415B03614</strain>
    </source>
</reference>
<protein>
    <submittedName>
        <fullName evidence="1">Uncharacterized protein</fullName>
    </submittedName>
</protein>
<dbReference type="EMBL" id="MT142929">
    <property type="protein sequence ID" value="QJA90677.1"/>
    <property type="molecule type" value="Genomic_DNA"/>
</dbReference>
<sequence>MPEPALPRFRYPDAVELDNHGDVVHAIWYDPDGPLGDHATEVILCHDSWTVNGYVNGTGLLDDLDPDLPFIRSSITVTFDDVDSNDPCRAAQVGTDLLAEGPDGTDDCVASLPLVPEWDDAE</sequence>
<evidence type="ECO:0000313" key="1">
    <source>
        <dbReference type="EMBL" id="QJA90677.1"/>
    </source>
</evidence>
<name>A0A6M3L6X4_9ZZZZ</name>
<proteinExistence type="predicted"/>
<dbReference type="AlphaFoldDB" id="A0A6M3L6X4"/>
<organism evidence="1">
    <name type="scientific">viral metagenome</name>
    <dbReference type="NCBI Taxonomy" id="1070528"/>
    <lineage>
        <taxon>unclassified sequences</taxon>
        <taxon>metagenomes</taxon>
        <taxon>organismal metagenomes</taxon>
    </lineage>
</organism>